<protein>
    <submittedName>
        <fullName evidence="13">Metal transporter CNNM2</fullName>
    </submittedName>
</protein>
<proteinExistence type="inferred from homology"/>
<keyword evidence="6" id="KW-0677">Repeat</keyword>
<dbReference type="GO" id="GO:0022857">
    <property type="term" value="F:transmembrane transporter activity"/>
    <property type="evidence" value="ECO:0007669"/>
    <property type="project" value="TreeGrafter"/>
</dbReference>
<evidence type="ECO:0000256" key="2">
    <source>
        <dbReference type="ARBA" id="ARBA00010484"/>
    </source>
</evidence>
<evidence type="ECO:0000256" key="8">
    <source>
        <dbReference type="ARBA" id="ARBA00023065"/>
    </source>
</evidence>
<dbReference type="Pfam" id="PF25562">
    <property type="entry name" value="CNBH_CNNM2_C"/>
    <property type="match status" value="1"/>
</dbReference>
<dbReference type="InterPro" id="IPR046342">
    <property type="entry name" value="CBS_dom_sf"/>
</dbReference>
<dbReference type="PANTHER" id="PTHR12064:SF94">
    <property type="entry name" value="UNEXTENDED PROTEIN"/>
    <property type="match status" value="1"/>
</dbReference>
<accession>A0A4C1V1M0</accession>
<dbReference type="AlphaFoldDB" id="A0A4C1V1M0"/>
<reference evidence="13 14" key="1">
    <citation type="journal article" date="2019" name="Commun. Biol.">
        <title>The bagworm genome reveals a unique fibroin gene that provides high tensile strength.</title>
        <authorList>
            <person name="Kono N."/>
            <person name="Nakamura H."/>
            <person name="Ohtoshi R."/>
            <person name="Tomita M."/>
            <person name="Numata K."/>
            <person name="Arakawa K."/>
        </authorList>
    </citation>
    <scope>NUCLEOTIDE SEQUENCE [LARGE SCALE GENOMIC DNA]</scope>
</reference>
<dbReference type="OrthoDB" id="5353557at2759"/>
<dbReference type="PROSITE" id="PS51846">
    <property type="entry name" value="CNNM"/>
    <property type="match status" value="1"/>
</dbReference>
<keyword evidence="9" id="KW-0129">CBS domain</keyword>
<keyword evidence="7 11" id="KW-1133">Transmembrane helix</keyword>
<dbReference type="EMBL" id="BGZK01000263">
    <property type="protein sequence ID" value="GBP32681.1"/>
    <property type="molecule type" value="Genomic_DNA"/>
</dbReference>
<feature type="domain" description="CNNM transmembrane" evidence="12">
    <location>
        <begin position="1"/>
        <end position="49"/>
    </location>
</feature>
<dbReference type="SUPFAM" id="SSF54631">
    <property type="entry name" value="CBS-domain pair"/>
    <property type="match status" value="1"/>
</dbReference>
<dbReference type="CDD" id="cd04590">
    <property type="entry name" value="CBS_pair_CorC_HlyC_assoc"/>
    <property type="match status" value="1"/>
</dbReference>
<comment type="subcellular location">
    <subcellularLocation>
        <location evidence="1">Cell membrane</location>
        <topology evidence="1">Multi-pass membrane protein</topology>
    </subcellularLocation>
</comment>
<evidence type="ECO:0000256" key="6">
    <source>
        <dbReference type="ARBA" id="ARBA00022737"/>
    </source>
</evidence>
<dbReference type="GO" id="GO:0006811">
    <property type="term" value="P:monoatomic ion transport"/>
    <property type="evidence" value="ECO:0007669"/>
    <property type="project" value="UniProtKB-KW"/>
</dbReference>
<keyword evidence="4" id="KW-1003">Cell membrane</keyword>
<evidence type="ECO:0000256" key="10">
    <source>
        <dbReference type="ARBA" id="ARBA00023136"/>
    </source>
</evidence>
<keyword evidence="8" id="KW-0406">Ion transport</keyword>
<dbReference type="InterPro" id="IPR002550">
    <property type="entry name" value="CNNM"/>
</dbReference>
<organism evidence="13 14">
    <name type="scientific">Eumeta variegata</name>
    <name type="common">Bagworm moth</name>
    <name type="synonym">Eumeta japonica</name>
    <dbReference type="NCBI Taxonomy" id="151549"/>
    <lineage>
        <taxon>Eukaryota</taxon>
        <taxon>Metazoa</taxon>
        <taxon>Ecdysozoa</taxon>
        <taxon>Arthropoda</taxon>
        <taxon>Hexapoda</taxon>
        <taxon>Insecta</taxon>
        <taxon>Pterygota</taxon>
        <taxon>Neoptera</taxon>
        <taxon>Endopterygota</taxon>
        <taxon>Lepidoptera</taxon>
        <taxon>Glossata</taxon>
        <taxon>Ditrysia</taxon>
        <taxon>Tineoidea</taxon>
        <taxon>Psychidae</taxon>
        <taxon>Oiketicinae</taxon>
        <taxon>Eumeta</taxon>
    </lineage>
</organism>
<evidence type="ECO:0000259" key="12">
    <source>
        <dbReference type="PROSITE" id="PS51846"/>
    </source>
</evidence>
<dbReference type="Proteomes" id="UP000299102">
    <property type="component" value="Unassembled WGS sequence"/>
</dbReference>
<evidence type="ECO:0000256" key="1">
    <source>
        <dbReference type="ARBA" id="ARBA00004651"/>
    </source>
</evidence>
<dbReference type="FunFam" id="3.10.580.10:FF:000001">
    <property type="entry name" value="Putative metal transporter CNNM3 isoform 2"/>
    <property type="match status" value="1"/>
</dbReference>
<keyword evidence="5 11" id="KW-0812">Transmembrane</keyword>
<evidence type="ECO:0000256" key="5">
    <source>
        <dbReference type="ARBA" id="ARBA00022692"/>
    </source>
</evidence>
<dbReference type="GO" id="GO:0010960">
    <property type="term" value="P:magnesium ion homeostasis"/>
    <property type="evidence" value="ECO:0007669"/>
    <property type="project" value="InterPro"/>
</dbReference>
<sequence>MGICAPLAWPTSKLLDYFLGEEIGTHYNRERLKELVRVTKHVNDLDKEEVNIISGALDLRKKTVNDVMTKLEDVFMLPINSILDFETMSDIVKSVGSGAHQDHRLNVRLLAGYSRIPVYEGNRSNIVTVLFTKDLAFVDPDDNTALRTLCKYYQNPCNFVFEDVTLDVMLKQFKEGHKGHMAFVQRIKREGDSDPVYETIGLVTLEDVIEEMIQAEIVDETDVYTDNRTRKRLTRPLNKLHNVAEFAGHHQHQRVHVSPQLTLATFQFLNTSVDPFRSDLISETVLRRLLKQDVMQHIKLKGDEDKNDPKIYVFQEGKPVRVIGTIVQMMIDE</sequence>
<evidence type="ECO:0000256" key="4">
    <source>
        <dbReference type="ARBA" id="ARBA00022475"/>
    </source>
</evidence>
<dbReference type="PANTHER" id="PTHR12064">
    <property type="entry name" value="METAL TRANSPORTER CNNM"/>
    <property type="match status" value="1"/>
</dbReference>
<evidence type="ECO:0000256" key="7">
    <source>
        <dbReference type="ARBA" id="ARBA00022989"/>
    </source>
</evidence>
<dbReference type="InterPro" id="IPR044751">
    <property type="entry name" value="Ion_transp-like_CBS"/>
</dbReference>
<comment type="caution">
    <text evidence="13">The sequence shown here is derived from an EMBL/GenBank/DDBJ whole genome shotgun (WGS) entry which is preliminary data.</text>
</comment>
<keyword evidence="3" id="KW-0813">Transport</keyword>
<comment type="similarity">
    <text evidence="2">Belongs to the ACDP family.</text>
</comment>
<evidence type="ECO:0000256" key="3">
    <source>
        <dbReference type="ARBA" id="ARBA00022448"/>
    </source>
</evidence>
<evidence type="ECO:0000256" key="9">
    <source>
        <dbReference type="ARBA" id="ARBA00023122"/>
    </source>
</evidence>
<dbReference type="GO" id="GO:0005886">
    <property type="term" value="C:plasma membrane"/>
    <property type="evidence" value="ECO:0007669"/>
    <property type="project" value="UniProtKB-SubCell"/>
</dbReference>
<keyword evidence="10 11" id="KW-0472">Membrane</keyword>
<evidence type="ECO:0000313" key="13">
    <source>
        <dbReference type="EMBL" id="GBP32681.1"/>
    </source>
</evidence>
<evidence type="ECO:0000313" key="14">
    <source>
        <dbReference type="Proteomes" id="UP000299102"/>
    </source>
</evidence>
<gene>
    <name evidence="13" type="primary">Cnnm2</name>
    <name evidence="13" type="ORF">EVAR_16844_1</name>
</gene>
<dbReference type="InterPro" id="IPR045095">
    <property type="entry name" value="ACDP"/>
</dbReference>
<evidence type="ECO:0000256" key="11">
    <source>
        <dbReference type="PROSITE-ProRule" id="PRU01193"/>
    </source>
</evidence>
<dbReference type="STRING" id="151549.A0A4C1V1M0"/>
<name>A0A4C1V1M0_EUMVA</name>
<dbReference type="Gene3D" id="3.10.580.10">
    <property type="entry name" value="CBS-domain"/>
    <property type="match status" value="1"/>
</dbReference>
<keyword evidence="14" id="KW-1185">Reference proteome</keyword>